<reference evidence="2" key="1">
    <citation type="journal article" date="2023" name="GigaByte">
        <title>Genome assembly of the bearded iris, Iris pallida Lam.</title>
        <authorList>
            <person name="Bruccoleri R.E."/>
            <person name="Oakeley E.J."/>
            <person name="Faust A.M.E."/>
            <person name="Altorfer M."/>
            <person name="Dessus-Babus S."/>
            <person name="Burckhardt D."/>
            <person name="Oertli M."/>
            <person name="Naumann U."/>
            <person name="Petersen F."/>
            <person name="Wong J."/>
        </authorList>
    </citation>
    <scope>NUCLEOTIDE SEQUENCE</scope>
    <source>
        <strain evidence="2">GSM-AAB239-AS_SAM_17_03QT</strain>
    </source>
</reference>
<name>A0AAX6I7F8_IRIPA</name>
<evidence type="ECO:0000313" key="2">
    <source>
        <dbReference type="EMBL" id="KAJ6849172.1"/>
    </source>
</evidence>
<protein>
    <submittedName>
        <fullName evidence="2">Uncharacterized protein</fullName>
    </submittedName>
</protein>
<organism evidence="2 3">
    <name type="scientific">Iris pallida</name>
    <name type="common">Sweet iris</name>
    <dbReference type="NCBI Taxonomy" id="29817"/>
    <lineage>
        <taxon>Eukaryota</taxon>
        <taxon>Viridiplantae</taxon>
        <taxon>Streptophyta</taxon>
        <taxon>Embryophyta</taxon>
        <taxon>Tracheophyta</taxon>
        <taxon>Spermatophyta</taxon>
        <taxon>Magnoliopsida</taxon>
        <taxon>Liliopsida</taxon>
        <taxon>Asparagales</taxon>
        <taxon>Iridaceae</taxon>
        <taxon>Iridoideae</taxon>
        <taxon>Irideae</taxon>
        <taxon>Iris</taxon>
    </lineage>
</organism>
<dbReference type="AlphaFoldDB" id="A0AAX6I7F8"/>
<accession>A0AAX6I7F8</accession>
<evidence type="ECO:0000256" key="1">
    <source>
        <dbReference type="SAM" id="MobiDB-lite"/>
    </source>
</evidence>
<comment type="caution">
    <text evidence="2">The sequence shown here is derived from an EMBL/GenBank/DDBJ whole genome shotgun (WGS) entry which is preliminary data.</text>
</comment>
<feature type="compositionally biased region" description="Basic and acidic residues" evidence="1">
    <location>
        <begin position="60"/>
        <end position="75"/>
    </location>
</feature>
<sequence>MTRWRCATVFGESGGAVEEIQSSERIWTAELAVALARASLAREGRTGGGGVFEVLGREPTGGRERERERETDRCQ</sequence>
<reference evidence="2" key="2">
    <citation type="submission" date="2023-04" db="EMBL/GenBank/DDBJ databases">
        <authorList>
            <person name="Bruccoleri R.E."/>
            <person name="Oakeley E.J."/>
            <person name="Faust A.-M."/>
            <person name="Dessus-Babus S."/>
            <person name="Altorfer M."/>
            <person name="Burckhardt D."/>
            <person name="Oertli M."/>
            <person name="Naumann U."/>
            <person name="Petersen F."/>
            <person name="Wong J."/>
        </authorList>
    </citation>
    <scope>NUCLEOTIDE SEQUENCE</scope>
    <source>
        <strain evidence="2">GSM-AAB239-AS_SAM_17_03QT</strain>
        <tissue evidence="2">Leaf</tissue>
    </source>
</reference>
<feature type="region of interest" description="Disordered" evidence="1">
    <location>
        <begin position="43"/>
        <end position="75"/>
    </location>
</feature>
<dbReference type="EMBL" id="JANAVB010003720">
    <property type="protein sequence ID" value="KAJ6849172.1"/>
    <property type="molecule type" value="Genomic_DNA"/>
</dbReference>
<dbReference type="Proteomes" id="UP001140949">
    <property type="component" value="Unassembled WGS sequence"/>
</dbReference>
<gene>
    <name evidence="2" type="ORF">M6B38_270890</name>
</gene>
<keyword evidence="3" id="KW-1185">Reference proteome</keyword>
<evidence type="ECO:0000313" key="3">
    <source>
        <dbReference type="Proteomes" id="UP001140949"/>
    </source>
</evidence>
<proteinExistence type="predicted"/>